<keyword evidence="10" id="KW-1185">Reference proteome</keyword>
<comment type="subcellular location">
    <subcellularLocation>
        <location evidence="1">Membrane</location>
        <topology evidence="1">Multi-pass membrane protein</topology>
    </subcellularLocation>
</comment>
<evidence type="ECO:0000256" key="5">
    <source>
        <dbReference type="ARBA" id="ARBA00022989"/>
    </source>
</evidence>
<dbReference type="RefSeq" id="WP_091133415.1">
    <property type="nucleotide sequence ID" value="NZ_FMVJ01000004.1"/>
</dbReference>
<protein>
    <submittedName>
        <fullName evidence="9">Membrane associated serine protease, rhomboid family</fullName>
    </submittedName>
</protein>
<evidence type="ECO:0000256" key="2">
    <source>
        <dbReference type="ARBA" id="ARBA00022475"/>
    </source>
</evidence>
<dbReference type="EMBL" id="FMVJ01000004">
    <property type="protein sequence ID" value="SCY58745.1"/>
    <property type="molecule type" value="Genomic_DNA"/>
</dbReference>
<keyword evidence="9" id="KW-0378">Hydrolase</keyword>
<dbReference type="Gene3D" id="1.20.1540.10">
    <property type="entry name" value="Rhomboid-like"/>
    <property type="match status" value="1"/>
</dbReference>
<dbReference type="InterPro" id="IPR022764">
    <property type="entry name" value="Peptidase_S54_rhomboid_dom"/>
</dbReference>
<evidence type="ECO:0000256" key="6">
    <source>
        <dbReference type="ARBA" id="ARBA00023136"/>
    </source>
</evidence>
<dbReference type="SUPFAM" id="SSF144091">
    <property type="entry name" value="Rhomboid-like"/>
    <property type="match status" value="1"/>
</dbReference>
<dbReference type="GO" id="GO:0016020">
    <property type="term" value="C:membrane"/>
    <property type="evidence" value="ECO:0007669"/>
    <property type="project" value="UniProtKB-SubCell"/>
</dbReference>
<evidence type="ECO:0000259" key="8">
    <source>
        <dbReference type="Pfam" id="PF01694"/>
    </source>
</evidence>
<dbReference type="STRING" id="549386.SAMN02927923_01773"/>
<organism evidence="9 10">
    <name type="scientific">Microvirga guangxiensis</name>
    <dbReference type="NCBI Taxonomy" id="549386"/>
    <lineage>
        <taxon>Bacteria</taxon>
        <taxon>Pseudomonadati</taxon>
        <taxon>Pseudomonadota</taxon>
        <taxon>Alphaproteobacteria</taxon>
        <taxon>Hyphomicrobiales</taxon>
        <taxon>Methylobacteriaceae</taxon>
        <taxon>Microvirga</taxon>
    </lineage>
</organism>
<feature type="transmembrane region" description="Helical" evidence="7">
    <location>
        <begin position="18"/>
        <end position="39"/>
    </location>
</feature>
<accession>A0A1G5H4E6</accession>
<keyword evidence="5 7" id="KW-1133">Transmembrane helix</keyword>
<dbReference type="GO" id="GO:0004252">
    <property type="term" value="F:serine-type endopeptidase activity"/>
    <property type="evidence" value="ECO:0007669"/>
    <property type="project" value="InterPro"/>
</dbReference>
<sequence>MFLPLHDGVPLQHMKTPVVARSLIVICIMVHLVFVYGPLSADEMVGGFGLIPAVLFGYERLPEGYPFVPVWMTLVTNIFLHGSWFHLIGNLLFLWVFGDNVEDAMGHLRFLLFFLICGIAASFVHAVASFSMVGASMPESFILPAPERPLIGASGGVSGVVAAYVILYPRVRIWALFLGGIPLRLPAYWAIGFWFAVQFVSAFFGADEGVGWFAHLGGFIAGAILIPIMRHRYDPVLARAAAQELQTPR</sequence>
<dbReference type="Proteomes" id="UP000199569">
    <property type="component" value="Unassembled WGS sequence"/>
</dbReference>
<dbReference type="PANTHER" id="PTHR43066">
    <property type="entry name" value="RHOMBOID-RELATED PROTEIN"/>
    <property type="match status" value="1"/>
</dbReference>
<dbReference type="Pfam" id="PF01694">
    <property type="entry name" value="Rhomboid"/>
    <property type="match status" value="1"/>
</dbReference>
<evidence type="ECO:0000256" key="7">
    <source>
        <dbReference type="SAM" id="Phobius"/>
    </source>
</evidence>
<feature type="transmembrane region" description="Helical" evidence="7">
    <location>
        <begin position="212"/>
        <end position="229"/>
    </location>
</feature>
<keyword evidence="2" id="KW-1003">Cell membrane</keyword>
<proteinExistence type="predicted"/>
<evidence type="ECO:0000313" key="10">
    <source>
        <dbReference type="Proteomes" id="UP000199569"/>
    </source>
</evidence>
<reference evidence="9 10" key="1">
    <citation type="submission" date="2016-10" db="EMBL/GenBank/DDBJ databases">
        <authorList>
            <person name="de Groot N.N."/>
        </authorList>
    </citation>
    <scope>NUCLEOTIDE SEQUENCE [LARGE SCALE GENOMIC DNA]</scope>
    <source>
        <strain evidence="9 10">CGMCC 1.7666</strain>
    </source>
</reference>
<gene>
    <name evidence="9" type="ORF">SAMN02927923_01773</name>
</gene>
<keyword evidence="6 7" id="KW-0472">Membrane</keyword>
<dbReference type="AlphaFoldDB" id="A0A1G5H4E6"/>
<feature type="domain" description="Peptidase S54 rhomboid" evidence="8">
    <location>
        <begin position="71"/>
        <end position="230"/>
    </location>
</feature>
<name>A0A1G5H4E6_9HYPH</name>
<evidence type="ECO:0000256" key="4">
    <source>
        <dbReference type="ARBA" id="ARBA00022692"/>
    </source>
</evidence>
<dbReference type="OrthoDB" id="9813074at2"/>
<dbReference type="PANTHER" id="PTHR43066:SF26">
    <property type="entry name" value="RHOMBOID PROTEASE GLPG"/>
    <property type="match status" value="1"/>
</dbReference>
<keyword evidence="9" id="KW-0645">Protease</keyword>
<evidence type="ECO:0000256" key="1">
    <source>
        <dbReference type="ARBA" id="ARBA00004141"/>
    </source>
</evidence>
<keyword evidence="4 7" id="KW-0812">Transmembrane</keyword>
<dbReference type="GO" id="GO:0006508">
    <property type="term" value="P:proteolysis"/>
    <property type="evidence" value="ECO:0007669"/>
    <property type="project" value="UniProtKB-KW"/>
</dbReference>
<feature type="transmembrane region" description="Helical" evidence="7">
    <location>
        <begin position="150"/>
        <end position="167"/>
    </location>
</feature>
<feature type="transmembrane region" description="Helical" evidence="7">
    <location>
        <begin position="78"/>
        <end position="98"/>
    </location>
</feature>
<dbReference type="InterPro" id="IPR035952">
    <property type="entry name" value="Rhomboid-like_sf"/>
</dbReference>
<keyword evidence="3" id="KW-0997">Cell inner membrane</keyword>
<feature type="transmembrane region" description="Helical" evidence="7">
    <location>
        <begin position="110"/>
        <end position="130"/>
    </location>
</feature>
<evidence type="ECO:0000313" key="9">
    <source>
        <dbReference type="EMBL" id="SCY58745.1"/>
    </source>
</evidence>
<evidence type="ECO:0000256" key="3">
    <source>
        <dbReference type="ARBA" id="ARBA00022519"/>
    </source>
</evidence>